<dbReference type="EMBL" id="CP147247">
    <property type="protein sequence ID" value="WYJ91442.1"/>
    <property type="molecule type" value="Genomic_DNA"/>
</dbReference>
<sequence length="119" mass="13891">MAKLRLFETPIQAKVKLKTMFPVLDEILREYCKTVTYWKVYTVNHTTVIFVKNNVETVVLLANPKVKITEAEVAFVKEKLLTAGDADKLQIPHEVRDKYEAQHDKHYKDIVLLKQYSID</sequence>
<reference evidence="2" key="3">
    <citation type="submission" date="2024-03" db="EMBL/GenBank/DDBJ databases">
        <title>The Genome Sequence of Enterococcus sp. DIV0242b.</title>
        <authorList>
            <consortium name="The Broad Institute Genomics Platform"/>
            <consortium name="The Broad Institute Microbial Omics Core"/>
            <consortium name="The Broad Institute Genomic Center for Infectious Diseases"/>
            <person name="Earl A."/>
            <person name="Manson A."/>
            <person name="Gilmore M."/>
            <person name="Schwartman J."/>
            <person name="Shea T."/>
            <person name="Abouelleil A."/>
            <person name="Cao P."/>
            <person name="Chapman S."/>
            <person name="Cusick C."/>
            <person name="Young S."/>
            <person name="Neafsey D."/>
            <person name="Nusbaum C."/>
            <person name="Birren B."/>
        </authorList>
    </citation>
    <scope>NUCLEOTIDE SEQUENCE</scope>
    <source>
        <strain evidence="2">9E7_DIV0242</strain>
    </source>
</reference>
<dbReference type="InterPro" id="IPR038226">
    <property type="entry name" value="LMG18311-like_sf"/>
</dbReference>
<reference evidence="2" key="2">
    <citation type="submission" date="2017-05" db="EMBL/GenBank/DDBJ databases">
        <authorList>
            <consortium name="The Broad Institute Genomics Platform"/>
            <consortium name="The Broad Institute Genomic Center for Infectious Diseases"/>
            <person name="Earl A."/>
            <person name="Manson A."/>
            <person name="Schwartman J."/>
            <person name="Gilmore M."/>
            <person name="Abouelleil A."/>
            <person name="Cao P."/>
            <person name="Chapman S."/>
            <person name="Cusick C."/>
            <person name="Shea T."/>
            <person name="Young S."/>
            <person name="Neafsey D."/>
            <person name="Nusbaum C."/>
            <person name="Birren B."/>
        </authorList>
    </citation>
    <scope>NUCLEOTIDE SEQUENCE</scope>
    <source>
        <strain evidence="2">9E7_DIV0242</strain>
    </source>
</reference>
<dbReference type="EMBL" id="NGMM01000008">
    <property type="protein sequence ID" value="OTP10541.1"/>
    <property type="molecule type" value="Genomic_DNA"/>
</dbReference>
<accession>A0A242JZJ0</accession>
<evidence type="ECO:0008006" key="4">
    <source>
        <dbReference type="Google" id="ProtNLM"/>
    </source>
</evidence>
<dbReference type="Proteomes" id="UP000195141">
    <property type="component" value="Chromosome"/>
</dbReference>
<reference evidence="1" key="1">
    <citation type="submission" date="2017-05" db="EMBL/GenBank/DDBJ databases">
        <title>The Genome Sequence of Enterococcus sp. 9E7_DIV0242.</title>
        <authorList>
            <consortium name="The Broad Institute Genomics Platform"/>
            <consortium name="The Broad Institute Genomic Center for Infectious Diseases"/>
            <person name="Earl A."/>
            <person name="Manson A."/>
            <person name="Schwartman J."/>
            <person name="Gilmore M."/>
            <person name="Abouelleil A."/>
            <person name="Cao P."/>
            <person name="Chapman S."/>
            <person name="Cusick C."/>
            <person name="Shea T."/>
            <person name="Young S."/>
            <person name="Neafsey D."/>
            <person name="Nusbaum C."/>
            <person name="Birren B."/>
        </authorList>
    </citation>
    <scope>NUCLEOTIDE SEQUENCE [LARGE SCALE GENOMIC DNA]</scope>
    <source>
        <strain evidence="1">9E7_DIV0242</strain>
    </source>
</reference>
<proteinExistence type="predicted"/>
<dbReference type="Pfam" id="PF08860">
    <property type="entry name" value="DUF1827"/>
    <property type="match status" value="1"/>
</dbReference>
<name>A0A242JZJ0_9ENTE</name>
<dbReference type="InterPro" id="IPR014959">
    <property type="entry name" value="DUF1827"/>
</dbReference>
<dbReference type="AlphaFoldDB" id="A0A242JZJ0"/>
<dbReference type="RefSeq" id="WP_170924896.1">
    <property type="nucleotide sequence ID" value="NZ_CP147247.1"/>
</dbReference>
<protein>
    <recommendedName>
        <fullName evidence="4">DUF1827 domain-containing protein</fullName>
    </recommendedName>
</protein>
<evidence type="ECO:0000313" key="3">
    <source>
        <dbReference type="Proteomes" id="UP000195141"/>
    </source>
</evidence>
<evidence type="ECO:0000313" key="1">
    <source>
        <dbReference type="EMBL" id="OTP10541.1"/>
    </source>
</evidence>
<evidence type="ECO:0000313" key="2">
    <source>
        <dbReference type="EMBL" id="WYJ91442.1"/>
    </source>
</evidence>
<keyword evidence="3" id="KW-1185">Reference proteome</keyword>
<gene>
    <name evidence="2" type="ORF">A5888_003210</name>
    <name evidence="1" type="ORF">A5888_003839</name>
</gene>
<dbReference type="Gene3D" id="3.40.1720.10">
    <property type="entry name" value="Streptococcus thermophilus LMG 18311 protein like"/>
    <property type="match status" value="1"/>
</dbReference>
<organism evidence="1">
    <name type="scientific">Candidatus Enterococcus clewellii</name>
    <dbReference type="NCBI Taxonomy" id="1834193"/>
    <lineage>
        <taxon>Bacteria</taxon>
        <taxon>Bacillati</taxon>
        <taxon>Bacillota</taxon>
        <taxon>Bacilli</taxon>
        <taxon>Lactobacillales</taxon>
        <taxon>Enterococcaceae</taxon>
        <taxon>Enterococcus</taxon>
    </lineage>
</organism>